<dbReference type="RefSeq" id="WP_012416762.1">
    <property type="nucleotide sequence ID" value="NC_010645.1"/>
</dbReference>
<protein>
    <submittedName>
        <fullName evidence="7">Cobalt ABC transporter, permease protein</fullName>
    </submittedName>
</protein>
<keyword evidence="5 6" id="KW-0472">Membrane</keyword>
<feature type="transmembrane region" description="Helical" evidence="6">
    <location>
        <begin position="38"/>
        <end position="56"/>
    </location>
</feature>
<evidence type="ECO:0000313" key="8">
    <source>
        <dbReference type="Proteomes" id="UP000001977"/>
    </source>
</evidence>
<dbReference type="AlphaFoldDB" id="Q2KUS8"/>
<gene>
    <name evidence="7" type="ordered locus">BAV1078</name>
</gene>
<keyword evidence="8" id="KW-1185">Reference proteome</keyword>
<evidence type="ECO:0000256" key="5">
    <source>
        <dbReference type="ARBA" id="ARBA00023136"/>
    </source>
</evidence>
<evidence type="ECO:0000313" key="7">
    <source>
        <dbReference type="EMBL" id="CAJ48687.1"/>
    </source>
</evidence>
<dbReference type="OrthoDB" id="8635523at2"/>
<dbReference type="InterPro" id="IPR003339">
    <property type="entry name" value="ABC/ECF_trnsptr_transmembrane"/>
</dbReference>
<dbReference type="Proteomes" id="UP000001977">
    <property type="component" value="Chromosome"/>
</dbReference>
<dbReference type="KEGG" id="bav:BAV1078"/>
<comment type="subcellular location">
    <subcellularLocation>
        <location evidence="1">Membrane</location>
        <topology evidence="1">Multi-pass membrane protein</topology>
    </subcellularLocation>
</comment>
<comment type="similarity">
    <text evidence="2">Belongs to the CbiQ family.</text>
</comment>
<accession>Q2KUS8</accession>
<evidence type="ECO:0000256" key="3">
    <source>
        <dbReference type="ARBA" id="ARBA00022692"/>
    </source>
</evidence>
<dbReference type="EMBL" id="AM167904">
    <property type="protein sequence ID" value="CAJ48687.1"/>
    <property type="molecule type" value="Genomic_DNA"/>
</dbReference>
<dbReference type="STRING" id="360910.BAV1078"/>
<dbReference type="Pfam" id="PF02361">
    <property type="entry name" value="CbiQ"/>
    <property type="match status" value="1"/>
</dbReference>
<dbReference type="PANTHER" id="PTHR33514:SF13">
    <property type="entry name" value="PROTEIN ABCI12, CHLOROPLASTIC"/>
    <property type="match status" value="1"/>
</dbReference>
<reference evidence="7 8" key="1">
    <citation type="journal article" date="2006" name="J. Bacteriol.">
        <title>Comparison of the genome sequence of the poultry pathogen Bordetella avium with those of B. bronchiseptica, B. pertussis, and B. parapertussis reveals extensive diversity in surface structures associated with host interaction.</title>
        <authorList>
            <person name="Sebaihia M."/>
            <person name="Preston A."/>
            <person name="Maskell D.J."/>
            <person name="Kuzmiak H."/>
            <person name="Connell T.D."/>
            <person name="King N.D."/>
            <person name="Orndorff P.E."/>
            <person name="Miyamoto D.M."/>
            <person name="Thomson N.R."/>
            <person name="Harris D."/>
            <person name="Goble A."/>
            <person name="Lord A."/>
            <person name="Murphy L."/>
            <person name="Quail M.A."/>
            <person name="Rutter S."/>
            <person name="Squares R."/>
            <person name="Squares S."/>
            <person name="Woodward J."/>
            <person name="Parkhill J."/>
            <person name="Temple L.M."/>
        </authorList>
    </citation>
    <scope>NUCLEOTIDE SEQUENCE [LARGE SCALE GENOMIC DNA]</scope>
    <source>
        <strain evidence="7 8">197N</strain>
    </source>
</reference>
<keyword evidence="3 6" id="KW-0812">Transmembrane</keyword>
<evidence type="ECO:0000256" key="1">
    <source>
        <dbReference type="ARBA" id="ARBA00004141"/>
    </source>
</evidence>
<dbReference type="GO" id="GO:0005886">
    <property type="term" value="C:plasma membrane"/>
    <property type="evidence" value="ECO:0007669"/>
    <property type="project" value="TreeGrafter"/>
</dbReference>
<dbReference type="CDD" id="cd16914">
    <property type="entry name" value="EcfT"/>
    <property type="match status" value="1"/>
</dbReference>
<keyword evidence="4 6" id="KW-1133">Transmembrane helix</keyword>
<sequence>MMEALYVPGHSLLHRLPAGVKLLGLAAAGVLLFTVRDLRLLGLACLVGGALIACCRPRPQRLWRQLRGLFWIVLALALFTWWAQDGQQALVVLARTAALICFATVLSLSTPVSALLATIELALSPWSRWVNPARVSLALALCLRFIPEIWRNYQEIREAQSARGLARHPLALLVPLIVRTLKRADEVAQAIDARS</sequence>
<dbReference type="HOGENOM" id="CLU_056469_4_2_4"/>
<dbReference type="GeneID" id="92935728"/>
<evidence type="ECO:0000256" key="2">
    <source>
        <dbReference type="ARBA" id="ARBA00008564"/>
    </source>
</evidence>
<evidence type="ECO:0000256" key="4">
    <source>
        <dbReference type="ARBA" id="ARBA00022989"/>
    </source>
</evidence>
<dbReference type="eggNOG" id="COG0619">
    <property type="taxonomic scope" value="Bacteria"/>
</dbReference>
<name>Q2KUS8_BORA1</name>
<feature type="transmembrane region" description="Helical" evidence="6">
    <location>
        <begin position="68"/>
        <end position="84"/>
    </location>
</feature>
<proteinExistence type="inferred from homology"/>
<organism evidence="7 8">
    <name type="scientific">Bordetella avium (strain 197N)</name>
    <dbReference type="NCBI Taxonomy" id="360910"/>
    <lineage>
        <taxon>Bacteria</taxon>
        <taxon>Pseudomonadati</taxon>
        <taxon>Pseudomonadota</taxon>
        <taxon>Betaproteobacteria</taxon>
        <taxon>Burkholderiales</taxon>
        <taxon>Alcaligenaceae</taxon>
        <taxon>Bordetella</taxon>
    </lineage>
</organism>
<feature type="transmembrane region" description="Helical" evidence="6">
    <location>
        <begin position="12"/>
        <end position="32"/>
    </location>
</feature>
<evidence type="ECO:0000256" key="6">
    <source>
        <dbReference type="SAM" id="Phobius"/>
    </source>
</evidence>
<feature type="transmembrane region" description="Helical" evidence="6">
    <location>
        <begin position="96"/>
        <end position="119"/>
    </location>
</feature>
<dbReference type="PANTHER" id="PTHR33514">
    <property type="entry name" value="PROTEIN ABCI12, CHLOROPLASTIC"/>
    <property type="match status" value="1"/>
</dbReference>